<dbReference type="InterPro" id="IPR003594">
    <property type="entry name" value="HATPase_dom"/>
</dbReference>
<accession>A0A2I2KV94</accession>
<dbReference type="GO" id="GO:0004721">
    <property type="term" value="F:phosphoprotein phosphatase activity"/>
    <property type="evidence" value="ECO:0007669"/>
    <property type="project" value="UniProtKB-KW"/>
</dbReference>
<evidence type="ECO:0000256" key="7">
    <source>
        <dbReference type="ARBA" id="ARBA00022553"/>
    </source>
</evidence>
<keyword evidence="7" id="KW-0597">Phosphoprotein</keyword>
<evidence type="ECO:0000256" key="22">
    <source>
        <dbReference type="ARBA" id="ARBA00041776"/>
    </source>
</evidence>
<dbReference type="AlphaFoldDB" id="A0A2I2KV94"/>
<dbReference type="InterPro" id="IPR050980">
    <property type="entry name" value="2C_sensor_his_kinase"/>
</dbReference>
<evidence type="ECO:0000256" key="16">
    <source>
        <dbReference type="ARBA" id="ARBA00022989"/>
    </source>
</evidence>
<dbReference type="Gene3D" id="1.10.287.130">
    <property type="match status" value="1"/>
</dbReference>
<proteinExistence type="predicted"/>
<dbReference type="GO" id="GO:0005524">
    <property type="term" value="F:ATP binding"/>
    <property type="evidence" value="ECO:0007669"/>
    <property type="project" value="UniProtKB-KW"/>
</dbReference>
<dbReference type="PANTHER" id="PTHR44936">
    <property type="entry name" value="SENSOR PROTEIN CREC"/>
    <property type="match status" value="1"/>
</dbReference>
<protein>
    <recommendedName>
        <fullName evidence="21">Signal transduction histidine-protein kinase/phosphatase MprB</fullName>
        <ecNumber evidence="5">2.7.13.3</ecNumber>
    </recommendedName>
    <alternativeName>
        <fullName evidence="22">Mycobacterial persistence regulator B</fullName>
    </alternativeName>
</protein>
<evidence type="ECO:0000313" key="27">
    <source>
        <dbReference type="Proteomes" id="UP000234331"/>
    </source>
</evidence>
<keyword evidence="19" id="KW-0843">Virulence</keyword>
<dbReference type="InterPro" id="IPR004358">
    <property type="entry name" value="Sig_transdc_His_kin-like_C"/>
</dbReference>
<keyword evidence="14" id="KW-0460">Magnesium</keyword>
<dbReference type="SMART" id="SM00304">
    <property type="entry name" value="HAMP"/>
    <property type="match status" value="1"/>
</dbReference>
<evidence type="ECO:0000256" key="15">
    <source>
        <dbReference type="ARBA" id="ARBA00022912"/>
    </source>
</evidence>
<comment type="subcellular location">
    <subcellularLocation>
        <location evidence="4">Cell membrane</location>
        <topology evidence="4">Multi-pass membrane protein</topology>
    </subcellularLocation>
</comment>
<dbReference type="EC" id="2.7.13.3" evidence="5"/>
<dbReference type="InterPro" id="IPR005467">
    <property type="entry name" value="His_kinase_dom"/>
</dbReference>
<comment type="cofactor">
    <cofactor evidence="2">
        <name>Mn(2+)</name>
        <dbReference type="ChEBI" id="CHEBI:29035"/>
    </cofactor>
</comment>
<keyword evidence="20" id="KW-0464">Manganese</keyword>
<keyword evidence="16 23" id="KW-1133">Transmembrane helix</keyword>
<name>A0A2I2KV94_9ACTN</name>
<evidence type="ECO:0000313" key="26">
    <source>
        <dbReference type="EMBL" id="SNQ49574.1"/>
    </source>
</evidence>
<dbReference type="Gene3D" id="3.30.565.10">
    <property type="entry name" value="Histidine kinase-like ATPase, C-terminal domain"/>
    <property type="match status" value="1"/>
</dbReference>
<dbReference type="RefSeq" id="WP_101833040.1">
    <property type="nucleotide sequence ID" value="NZ_FZMO01000278.1"/>
</dbReference>
<evidence type="ECO:0000256" key="4">
    <source>
        <dbReference type="ARBA" id="ARBA00004651"/>
    </source>
</evidence>
<feature type="transmembrane region" description="Helical" evidence="23">
    <location>
        <begin position="6"/>
        <end position="28"/>
    </location>
</feature>
<feature type="domain" description="Histidine kinase" evidence="24">
    <location>
        <begin position="241"/>
        <end position="442"/>
    </location>
</feature>
<dbReference type="Pfam" id="PF00512">
    <property type="entry name" value="HisKA"/>
    <property type="match status" value="1"/>
</dbReference>
<sequence>MRWALARVAVAVTTMVALAFLVPLGLLVQHSAHDRAFTRAERQAAQLGPALAITTDQDALRRAVASTADGAAGRVAVHVPARSTAGTAAGLTTVGRSRIGTAALRAVAAGGRLSVVEVAGGFAVLQPVAVDDARIAVVEVFVPAGSVDHGVATAWLVLLAVAAVLVAMSVSAADRLGTRIVSSARSLADAARELGAGDLAARAADDDPGAPPELRAAAAAFNTMARRVQLLVAAERELAADLSHRLRTPLTVLRLNIAGLDDGEAAAQTREAVARLEHEVDQIIRTARSRAEDEPEPHRCDAAEVVRDRAEFWAALADDQGRPWWLDGVERPAWVPVARAELAAALDALLGNIYRHTEEGVAYAVELHATATAVTVRIADAGPGIPDPDAALRRGAGAGGTGSTGLGLDIARRVAASTGGELTVGVSVLGGAGLDLRLRVTAPALSRPRPRRLRRLGPRRSLTAP</sequence>
<reference evidence="26 27" key="1">
    <citation type="submission" date="2017-06" db="EMBL/GenBank/DDBJ databases">
        <authorList>
            <person name="Kim H.J."/>
            <person name="Triplett B.A."/>
        </authorList>
    </citation>
    <scope>NUCLEOTIDE SEQUENCE [LARGE SCALE GENOMIC DNA]</scope>
    <source>
        <strain evidence="26">FRACA_ARgP5</strain>
    </source>
</reference>
<evidence type="ECO:0000256" key="17">
    <source>
        <dbReference type="ARBA" id="ARBA00023012"/>
    </source>
</evidence>
<dbReference type="CDD" id="cd00082">
    <property type="entry name" value="HisKA"/>
    <property type="match status" value="1"/>
</dbReference>
<dbReference type="GO" id="GO:0005886">
    <property type="term" value="C:plasma membrane"/>
    <property type="evidence" value="ECO:0007669"/>
    <property type="project" value="UniProtKB-SubCell"/>
</dbReference>
<dbReference type="InterPro" id="IPR003660">
    <property type="entry name" value="HAMP_dom"/>
</dbReference>
<dbReference type="GO" id="GO:0000155">
    <property type="term" value="F:phosphorelay sensor kinase activity"/>
    <property type="evidence" value="ECO:0007669"/>
    <property type="project" value="InterPro"/>
</dbReference>
<evidence type="ECO:0000256" key="13">
    <source>
        <dbReference type="ARBA" id="ARBA00022840"/>
    </source>
</evidence>
<evidence type="ECO:0000259" key="25">
    <source>
        <dbReference type="PROSITE" id="PS50885"/>
    </source>
</evidence>
<dbReference type="InterPro" id="IPR036097">
    <property type="entry name" value="HisK_dim/P_sf"/>
</dbReference>
<keyword evidence="15" id="KW-0904">Protein phosphatase</keyword>
<keyword evidence="23" id="KW-0472">Membrane</keyword>
<feature type="transmembrane region" description="Helical" evidence="23">
    <location>
        <begin position="154"/>
        <end position="173"/>
    </location>
</feature>
<comment type="cofactor">
    <cofactor evidence="3">
        <name>Mg(2+)</name>
        <dbReference type="ChEBI" id="CHEBI:18420"/>
    </cofactor>
</comment>
<evidence type="ECO:0000256" key="9">
    <source>
        <dbReference type="ARBA" id="ARBA00022692"/>
    </source>
</evidence>
<organism evidence="26 27">
    <name type="scientific">Frankia canadensis</name>
    <dbReference type="NCBI Taxonomy" id="1836972"/>
    <lineage>
        <taxon>Bacteria</taxon>
        <taxon>Bacillati</taxon>
        <taxon>Actinomycetota</taxon>
        <taxon>Actinomycetes</taxon>
        <taxon>Frankiales</taxon>
        <taxon>Frankiaceae</taxon>
        <taxon>Frankia</taxon>
    </lineage>
</organism>
<keyword evidence="8" id="KW-0808">Transferase</keyword>
<keyword evidence="13" id="KW-0067">ATP-binding</keyword>
<dbReference type="PROSITE" id="PS50885">
    <property type="entry name" value="HAMP"/>
    <property type="match status" value="1"/>
</dbReference>
<dbReference type="InterPro" id="IPR003661">
    <property type="entry name" value="HisK_dim/P_dom"/>
</dbReference>
<feature type="domain" description="HAMP" evidence="25">
    <location>
        <begin position="178"/>
        <end position="233"/>
    </location>
</feature>
<dbReference type="SMART" id="SM00388">
    <property type="entry name" value="HisKA"/>
    <property type="match status" value="1"/>
</dbReference>
<keyword evidence="17" id="KW-0902">Two-component regulatory system</keyword>
<dbReference type="SUPFAM" id="SSF47384">
    <property type="entry name" value="Homodimeric domain of signal transducing histidine kinase"/>
    <property type="match status" value="1"/>
</dbReference>
<evidence type="ECO:0000256" key="10">
    <source>
        <dbReference type="ARBA" id="ARBA00022741"/>
    </source>
</evidence>
<keyword evidence="9 23" id="KW-0812">Transmembrane</keyword>
<evidence type="ECO:0000256" key="8">
    <source>
        <dbReference type="ARBA" id="ARBA00022679"/>
    </source>
</evidence>
<dbReference type="Pfam" id="PF00672">
    <property type="entry name" value="HAMP"/>
    <property type="match status" value="1"/>
</dbReference>
<evidence type="ECO:0000256" key="2">
    <source>
        <dbReference type="ARBA" id="ARBA00001936"/>
    </source>
</evidence>
<keyword evidence="18" id="KW-0346">Stress response</keyword>
<evidence type="ECO:0000256" key="14">
    <source>
        <dbReference type="ARBA" id="ARBA00022842"/>
    </source>
</evidence>
<keyword evidence="27" id="KW-1185">Reference proteome</keyword>
<evidence type="ECO:0000256" key="23">
    <source>
        <dbReference type="SAM" id="Phobius"/>
    </source>
</evidence>
<keyword evidence="10" id="KW-0547">Nucleotide-binding</keyword>
<dbReference type="Pfam" id="PF02518">
    <property type="entry name" value="HATPase_c"/>
    <property type="match status" value="1"/>
</dbReference>
<evidence type="ECO:0000259" key="24">
    <source>
        <dbReference type="PROSITE" id="PS50109"/>
    </source>
</evidence>
<comment type="catalytic activity">
    <reaction evidence="1">
        <text>ATP + protein L-histidine = ADP + protein N-phospho-L-histidine.</text>
        <dbReference type="EC" id="2.7.13.3"/>
    </reaction>
</comment>
<evidence type="ECO:0000256" key="21">
    <source>
        <dbReference type="ARBA" id="ARBA00040454"/>
    </source>
</evidence>
<keyword evidence="6" id="KW-1003">Cell membrane</keyword>
<evidence type="ECO:0000256" key="20">
    <source>
        <dbReference type="ARBA" id="ARBA00023211"/>
    </source>
</evidence>
<evidence type="ECO:0000256" key="6">
    <source>
        <dbReference type="ARBA" id="ARBA00022475"/>
    </source>
</evidence>
<evidence type="ECO:0000256" key="1">
    <source>
        <dbReference type="ARBA" id="ARBA00000085"/>
    </source>
</evidence>
<dbReference type="InterPro" id="IPR036890">
    <property type="entry name" value="HATPase_C_sf"/>
</dbReference>
<dbReference type="PROSITE" id="PS50109">
    <property type="entry name" value="HIS_KIN"/>
    <property type="match status" value="1"/>
</dbReference>
<dbReference type="SUPFAM" id="SSF55874">
    <property type="entry name" value="ATPase domain of HSP90 chaperone/DNA topoisomerase II/histidine kinase"/>
    <property type="match status" value="1"/>
</dbReference>
<keyword evidence="12" id="KW-0378">Hydrolase</keyword>
<dbReference type="OrthoDB" id="3206505at2"/>
<evidence type="ECO:0000256" key="11">
    <source>
        <dbReference type="ARBA" id="ARBA00022777"/>
    </source>
</evidence>
<gene>
    <name evidence="26" type="ORF">FRACA_3490002</name>
</gene>
<dbReference type="PANTHER" id="PTHR44936:SF9">
    <property type="entry name" value="SENSOR PROTEIN CREC"/>
    <property type="match status" value="1"/>
</dbReference>
<dbReference type="PRINTS" id="PR00344">
    <property type="entry name" value="BCTRLSENSOR"/>
</dbReference>
<evidence type="ECO:0000256" key="5">
    <source>
        <dbReference type="ARBA" id="ARBA00012438"/>
    </source>
</evidence>
<dbReference type="EMBL" id="FZMO01000278">
    <property type="protein sequence ID" value="SNQ49574.1"/>
    <property type="molecule type" value="Genomic_DNA"/>
</dbReference>
<dbReference type="SMART" id="SM00387">
    <property type="entry name" value="HATPase_c"/>
    <property type="match status" value="1"/>
</dbReference>
<evidence type="ECO:0000256" key="3">
    <source>
        <dbReference type="ARBA" id="ARBA00001946"/>
    </source>
</evidence>
<evidence type="ECO:0000256" key="18">
    <source>
        <dbReference type="ARBA" id="ARBA00023016"/>
    </source>
</evidence>
<evidence type="ECO:0000256" key="19">
    <source>
        <dbReference type="ARBA" id="ARBA00023026"/>
    </source>
</evidence>
<dbReference type="Proteomes" id="UP000234331">
    <property type="component" value="Unassembled WGS sequence"/>
</dbReference>
<keyword evidence="11 26" id="KW-0418">Kinase</keyword>
<evidence type="ECO:0000256" key="12">
    <source>
        <dbReference type="ARBA" id="ARBA00022801"/>
    </source>
</evidence>